<feature type="chain" id="PRO_5045680245" evidence="1">
    <location>
        <begin position="23"/>
        <end position="70"/>
    </location>
</feature>
<name>A0ABS9VI21_9SPHN</name>
<evidence type="ECO:0000313" key="2">
    <source>
        <dbReference type="EMBL" id="MCH8614623.1"/>
    </source>
</evidence>
<accession>A0ABS9VI21</accession>
<sequence length="70" mass="7436">MRGAAKFALGLAILVAFAPAHAATIVVFKNPETLERRMVVVDPNGPDRVIMCMLPPGEAGCHQLKVARAP</sequence>
<reference evidence="2 3" key="1">
    <citation type="submission" date="2022-03" db="EMBL/GenBank/DDBJ databases">
        <authorList>
            <person name="Jo J.-H."/>
            <person name="Im W.-T."/>
        </authorList>
    </citation>
    <scope>NUCLEOTIDE SEQUENCE [LARGE SCALE GENOMIC DNA]</scope>
    <source>
        <strain evidence="2 3">SM33</strain>
    </source>
</reference>
<evidence type="ECO:0000313" key="3">
    <source>
        <dbReference type="Proteomes" id="UP001203058"/>
    </source>
</evidence>
<protein>
    <submittedName>
        <fullName evidence="2">Uncharacterized protein</fullName>
    </submittedName>
</protein>
<comment type="caution">
    <text evidence="2">The sequence shown here is derived from an EMBL/GenBank/DDBJ whole genome shotgun (WGS) entry which is preliminary data.</text>
</comment>
<proteinExistence type="predicted"/>
<feature type="signal peptide" evidence="1">
    <location>
        <begin position="1"/>
        <end position="22"/>
    </location>
</feature>
<keyword evidence="1" id="KW-0732">Signal</keyword>
<gene>
    <name evidence="2" type="ORF">LZ016_00685</name>
</gene>
<keyword evidence="3" id="KW-1185">Reference proteome</keyword>
<dbReference type="RefSeq" id="WP_241445037.1">
    <property type="nucleotide sequence ID" value="NZ_JAKZHW010000001.1"/>
</dbReference>
<organism evidence="2 3">
    <name type="scientific">Sphingomonas telluris</name>
    <dbReference type="NCBI Taxonomy" id="2907998"/>
    <lineage>
        <taxon>Bacteria</taxon>
        <taxon>Pseudomonadati</taxon>
        <taxon>Pseudomonadota</taxon>
        <taxon>Alphaproteobacteria</taxon>
        <taxon>Sphingomonadales</taxon>
        <taxon>Sphingomonadaceae</taxon>
        <taxon>Sphingomonas</taxon>
    </lineage>
</organism>
<dbReference type="Proteomes" id="UP001203058">
    <property type="component" value="Unassembled WGS sequence"/>
</dbReference>
<evidence type="ECO:0000256" key="1">
    <source>
        <dbReference type="SAM" id="SignalP"/>
    </source>
</evidence>
<dbReference type="EMBL" id="JAKZHW010000001">
    <property type="protein sequence ID" value="MCH8614623.1"/>
    <property type="molecule type" value="Genomic_DNA"/>
</dbReference>